<dbReference type="SMART" id="SM00729">
    <property type="entry name" value="Elp3"/>
    <property type="match status" value="1"/>
</dbReference>
<dbReference type="PROSITE" id="PS51918">
    <property type="entry name" value="RADICAL_SAM"/>
    <property type="match status" value="1"/>
</dbReference>
<dbReference type="STRING" id="1121416.SAMN02745220_01314"/>
<dbReference type="Gene3D" id="3.80.30.20">
    <property type="entry name" value="tm_1862 like domain"/>
    <property type="match status" value="1"/>
</dbReference>
<evidence type="ECO:0000313" key="8">
    <source>
        <dbReference type="EMBL" id="SHO46137.1"/>
    </source>
</evidence>
<dbReference type="InterPro" id="IPR020612">
    <property type="entry name" value="Methylthiotransferase_CS"/>
</dbReference>
<evidence type="ECO:0000256" key="1">
    <source>
        <dbReference type="ARBA" id="ARBA00001966"/>
    </source>
</evidence>
<reference evidence="8 9" key="1">
    <citation type="submission" date="2016-12" db="EMBL/GenBank/DDBJ databases">
        <authorList>
            <person name="Song W.-J."/>
            <person name="Kurnit D.M."/>
        </authorList>
    </citation>
    <scope>NUCLEOTIDE SEQUENCE [LARGE SCALE GENOMIC DNA]</scope>
    <source>
        <strain evidence="8 9">DSM 18488</strain>
    </source>
</reference>
<dbReference type="InterPro" id="IPR058240">
    <property type="entry name" value="rSAM_sf"/>
</dbReference>
<dbReference type="InterPro" id="IPR022946">
    <property type="entry name" value="UPF0313"/>
</dbReference>
<evidence type="ECO:0000256" key="5">
    <source>
        <dbReference type="ARBA" id="ARBA00023004"/>
    </source>
</evidence>
<keyword evidence="5" id="KW-0408">Iron</keyword>
<dbReference type="SFLD" id="SFLDG01069">
    <property type="entry name" value="UPF0313"/>
    <property type="match status" value="1"/>
</dbReference>
<proteinExistence type="predicted"/>
<dbReference type="Pfam" id="PF08497">
    <property type="entry name" value="Radical_SAM_N"/>
    <property type="match status" value="1"/>
</dbReference>
<dbReference type="InterPro" id="IPR006638">
    <property type="entry name" value="Elp3/MiaA/NifB-like_rSAM"/>
</dbReference>
<dbReference type="InterPro" id="IPR013704">
    <property type="entry name" value="UPF0313_N"/>
</dbReference>
<sequence length="629" mass="70669">MFRPPFSYSSLTSYLAFTLTVAHKHLESGATNLLPLPVSWAECRSRGWDFLDILLVTGDAYIDHPSFGVALIGRLLEHHGYRVAILAQPRYDSSRDFLDFPAPRLFCGITGGNLDSIVANYTGNGKVRETDAYSPKGNPWRSSDHNKNNRYRPDRASLIYANLARSAFKDTPIILGGVEASLRRFVHYDYKQNKLRASLLADAKADLLIYGMAEQAVLSTAEKCKNGEPLNAIPGTCERLTDSQLQERYPHYCAEDSNQDFLILPSFADIHSNKELFLKAELAIDIHSRATSNKVILQRQQHHWVVQHQASPTLTIEALDSLYEFPYTRKPHPSTPDVPAYAMIKDSVTIVRGCSGNCSFCAITRHQGAAIQSRSNDSILRECTLLARQDDFQGTISDLGGPTANLFATSCAIGTCAKKDCLYPTLCKHLRIDEQRFINLLKNVSAIDSVRHVFISSGLRMELLLNTPSLLEKIITHHTPGAMKIAPEHTSDEVLTLMHKESHSLLKRFVEKCRKISSGKRGKTLQLVPYVISAHPGCTERHAKQLAEDMAALKLRISKFQDFTPTPGTISTAMYVAGQDRDGKKIFVPRNNEERMRQRRIIEERFLNRGRQEEKSVHIKVGKNQKIQK</sequence>
<dbReference type="InterPro" id="IPR023404">
    <property type="entry name" value="rSAM_horseshoe"/>
</dbReference>
<feature type="domain" description="Radical SAM core" evidence="7">
    <location>
        <begin position="340"/>
        <end position="611"/>
    </location>
</feature>
<dbReference type="SFLD" id="SFLDG01082">
    <property type="entry name" value="B12-binding_domain_containing"/>
    <property type="match status" value="1"/>
</dbReference>
<evidence type="ECO:0000259" key="7">
    <source>
        <dbReference type="PROSITE" id="PS51918"/>
    </source>
</evidence>
<keyword evidence="3" id="KW-0949">S-adenosyl-L-methionine</keyword>
<evidence type="ECO:0000256" key="4">
    <source>
        <dbReference type="ARBA" id="ARBA00022723"/>
    </source>
</evidence>
<dbReference type="OrthoDB" id="9803479at2"/>
<dbReference type="PANTHER" id="PTHR32331:SF0">
    <property type="entry name" value="UPF0313 PROTEIN YGIQ"/>
    <property type="match status" value="1"/>
</dbReference>
<dbReference type="GO" id="GO:0051539">
    <property type="term" value="F:4 iron, 4 sulfur cluster binding"/>
    <property type="evidence" value="ECO:0007669"/>
    <property type="project" value="UniProtKB-KW"/>
</dbReference>
<dbReference type="SUPFAM" id="SSF102114">
    <property type="entry name" value="Radical SAM enzymes"/>
    <property type="match status" value="1"/>
</dbReference>
<evidence type="ECO:0000256" key="3">
    <source>
        <dbReference type="ARBA" id="ARBA00022691"/>
    </source>
</evidence>
<accession>A0A1M7Y2K3</accession>
<evidence type="ECO:0000313" key="9">
    <source>
        <dbReference type="Proteomes" id="UP000184603"/>
    </source>
</evidence>
<dbReference type="RefSeq" id="WP_073612658.1">
    <property type="nucleotide sequence ID" value="NZ_FRFE01000005.1"/>
</dbReference>
<dbReference type="SFLD" id="SFLDS00029">
    <property type="entry name" value="Radical_SAM"/>
    <property type="match status" value="1"/>
</dbReference>
<dbReference type="InterPro" id="IPR007197">
    <property type="entry name" value="rSAM"/>
</dbReference>
<dbReference type="GO" id="GO:0046872">
    <property type="term" value="F:metal ion binding"/>
    <property type="evidence" value="ECO:0007669"/>
    <property type="project" value="UniProtKB-KW"/>
</dbReference>
<keyword evidence="9" id="KW-1185">Reference proteome</keyword>
<keyword evidence="6" id="KW-0411">Iron-sulfur</keyword>
<dbReference type="EMBL" id="FRFE01000005">
    <property type="protein sequence ID" value="SHO46137.1"/>
    <property type="molecule type" value="Genomic_DNA"/>
</dbReference>
<keyword evidence="4" id="KW-0479">Metal-binding</keyword>
<name>A0A1M7Y2K3_9BACT</name>
<dbReference type="PROSITE" id="PS01278">
    <property type="entry name" value="MTTASE_RADICAL"/>
    <property type="match status" value="1"/>
</dbReference>
<dbReference type="PANTHER" id="PTHR32331">
    <property type="entry name" value="UPF0313 PROTEIN YGIQ"/>
    <property type="match status" value="1"/>
</dbReference>
<dbReference type="NCBIfam" id="TIGR03904">
    <property type="entry name" value="SAM_YgiQ"/>
    <property type="match status" value="1"/>
</dbReference>
<evidence type="ECO:0000256" key="2">
    <source>
        <dbReference type="ARBA" id="ARBA00022485"/>
    </source>
</evidence>
<organism evidence="8 9">
    <name type="scientific">Desulfopila aestuarii DSM 18488</name>
    <dbReference type="NCBI Taxonomy" id="1121416"/>
    <lineage>
        <taxon>Bacteria</taxon>
        <taxon>Pseudomonadati</taxon>
        <taxon>Thermodesulfobacteriota</taxon>
        <taxon>Desulfobulbia</taxon>
        <taxon>Desulfobulbales</taxon>
        <taxon>Desulfocapsaceae</taxon>
        <taxon>Desulfopila</taxon>
    </lineage>
</organism>
<comment type="cofactor">
    <cofactor evidence="1">
        <name>[4Fe-4S] cluster</name>
        <dbReference type="ChEBI" id="CHEBI:49883"/>
    </cofactor>
</comment>
<dbReference type="Pfam" id="PF04055">
    <property type="entry name" value="Radical_SAM"/>
    <property type="match status" value="1"/>
</dbReference>
<evidence type="ECO:0000256" key="6">
    <source>
        <dbReference type="ARBA" id="ARBA00023014"/>
    </source>
</evidence>
<gene>
    <name evidence="8" type="ORF">SAMN02745220_01314</name>
</gene>
<dbReference type="Proteomes" id="UP000184603">
    <property type="component" value="Unassembled WGS sequence"/>
</dbReference>
<protein>
    <submittedName>
        <fullName evidence="8">Uncharacterized radical SAM protein YgiQ</fullName>
    </submittedName>
</protein>
<dbReference type="AlphaFoldDB" id="A0A1M7Y2K3"/>
<dbReference type="GO" id="GO:0003824">
    <property type="term" value="F:catalytic activity"/>
    <property type="evidence" value="ECO:0007669"/>
    <property type="project" value="InterPro"/>
</dbReference>
<keyword evidence="2" id="KW-0004">4Fe-4S</keyword>